<keyword evidence="9" id="KW-1185">Reference proteome</keyword>
<dbReference type="GO" id="GO:0016791">
    <property type="term" value="F:phosphatase activity"/>
    <property type="evidence" value="ECO:0007669"/>
    <property type="project" value="InterPro"/>
</dbReference>
<comment type="subcellular location">
    <subcellularLocation>
        <location evidence="1">Cytoplasm</location>
    </subcellularLocation>
</comment>
<evidence type="ECO:0000256" key="5">
    <source>
        <dbReference type="ARBA" id="ARBA00022801"/>
    </source>
</evidence>
<dbReference type="OrthoDB" id="9781367at2"/>
<name>A0A4R4QJH7_9ACTN</name>
<reference evidence="8 9" key="1">
    <citation type="submission" date="2019-03" db="EMBL/GenBank/DDBJ databases">
        <title>Draft genome sequences of novel Actinobacteria.</title>
        <authorList>
            <person name="Sahin N."/>
            <person name="Ay H."/>
            <person name="Saygin H."/>
        </authorList>
    </citation>
    <scope>NUCLEOTIDE SEQUENCE [LARGE SCALE GENOMIC DNA]</scope>
    <source>
        <strain evidence="8 9">JCM 30547</strain>
    </source>
</reference>
<accession>A0A4R4QJH7</accession>
<keyword evidence="4" id="KW-0479">Metal-binding</keyword>
<evidence type="ECO:0000256" key="6">
    <source>
        <dbReference type="ARBA" id="ARBA00023277"/>
    </source>
</evidence>
<evidence type="ECO:0000256" key="1">
    <source>
        <dbReference type="ARBA" id="ARBA00004496"/>
    </source>
</evidence>
<dbReference type="PANTHER" id="PTHR42891">
    <property type="entry name" value="D-GLYCERO-BETA-D-MANNO-HEPTOSE-1,7-BISPHOSPHATE 7-PHOSPHATASE"/>
    <property type="match status" value="1"/>
</dbReference>
<dbReference type="Gene3D" id="3.40.50.1000">
    <property type="entry name" value="HAD superfamily/HAD-like"/>
    <property type="match status" value="1"/>
</dbReference>
<evidence type="ECO:0000313" key="8">
    <source>
        <dbReference type="EMBL" id="TDC35519.1"/>
    </source>
</evidence>
<evidence type="ECO:0000256" key="2">
    <source>
        <dbReference type="ARBA" id="ARBA00005628"/>
    </source>
</evidence>
<comment type="similarity">
    <text evidence="2">Belongs to the GmhB family.</text>
</comment>
<keyword evidence="6" id="KW-0119">Carbohydrate metabolism</keyword>
<dbReference type="InterPro" id="IPR004446">
    <property type="entry name" value="Heptose_bisP_phosphatase"/>
</dbReference>
<dbReference type="EMBL" id="SMKA01000002">
    <property type="protein sequence ID" value="TDC35519.1"/>
    <property type="molecule type" value="Genomic_DNA"/>
</dbReference>
<gene>
    <name evidence="8" type="ORF">E1261_01250</name>
</gene>
<comment type="caution">
    <text evidence="8">The sequence shown here is derived from an EMBL/GenBank/DDBJ whole genome shotgun (WGS) entry which is preliminary data.</text>
</comment>
<proteinExistence type="inferred from homology"/>
<dbReference type="Pfam" id="PF13242">
    <property type="entry name" value="Hydrolase_like"/>
    <property type="match status" value="1"/>
</dbReference>
<dbReference type="AlphaFoldDB" id="A0A4R4QJH7"/>
<dbReference type="SUPFAM" id="SSF56784">
    <property type="entry name" value="HAD-like"/>
    <property type="match status" value="1"/>
</dbReference>
<dbReference type="GO" id="GO:0005737">
    <property type="term" value="C:cytoplasm"/>
    <property type="evidence" value="ECO:0007669"/>
    <property type="project" value="UniProtKB-SubCell"/>
</dbReference>
<dbReference type="Proteomes" id="UP000295075">
    <property type="component" value="Unassembled WGS sequence"/>
</dbReference>
<evidence type="ECO:0000256" key="4">
    <source>
        <dbReference type="ARBA" id="ARBA00022723"/>
    </source>
</evidence>
<protein>
    <recommendedName>
        <fullName evidence="7">D,D-heptose 1,7-bisphosphate phosphatase</fullName>
    </recommendedName>
</protein>
<dbReference type="PANTHER" id="PTHR42891:SF1">
    <property type="entry name" value="D-GLYCERO-BETA-D-MANNO-HEPTOSE-1,7-BISPHOSPHATE 7-PHOSPHATASE"/>
    <property type="match status" value="1"/>
</dbReference>
<sequence length="211" mass="22355">MTVRTRNSPLVLDCRPDLRALCPVCRADPTDATGAVFLDRDGVLVENRDDYITSVDQLVPFTGITRILTDLVRAGFGLVIVTNQSAVGRGRLTLRQTVEIHEHLVDLLARSSVPVHTLICPHAPVDGCDCRKPAAGLIRTAARRLPLSLERSVLIGDSLTDLEAARAVGVPGVLVRTGRGRGQERQLGAAPGSVTVVDDLAAAGAMILAGT</sequence>
<dbReference type="InterPro" id="IPR006543">
    <property type="entry name" value="Histidinol-phos"/>
</dbReference>
<dbReference type="GO" id="GO:0005975">
    <property type="term" value="P:carbohydrate metabolic process"/>
    <property type="evidence" value="ECO:0007669"/>
    <property type="project" value="InterPro"/>
</dbReference>
<keyword evidence="3" id="KW-0963">Cytoplasm</keyword>
<organism evidence="8 9">
    <name type="scientific">Kribbella albertanoniae</name>
    <dbReference type="NCBI Taxonomy" id="1266829"/>
    <lineage>
        <taxon>Bacteria</taxon>
        <taxon>Bacillati</taxon>
        <taxon>Actinomycetota</taxon>
        <taxon>Actinomycetes</taxon>
        <taxon>Propionibacteriales</taxon>
        <taxon>Kribbellaceae</taxon>
        <taxon>Kribbella</taxon>
    </lineage>
</organism>
<dbReference type="InterPro" id="IPR036412">
    <property type="entry name" value="HAD-like_sf"/>
</dbReference>
<keyword evidence="5 8" id="KW-0378">Hydrolase</keyword>
<evidence type="ECO:0000256" key="3">
    <source>
        <dbReference type="ARBA" id="ARBA00022490"/>
    </source>
</evidence>
<dbReference type="NCBIfam" id="TIGR01662">
    <property type="entry name" value="HAD-SF-IIIA"/>
    <property type="match status" value="1"/>
</dbReference>
<evidence type="ECO:0000256" key="7">
    <source>
        <dbReference type="ARBA" id="ARBA00031828"/>
    </source>
</evidence>
<dbReference type="RefSeq" id="WP_132400368.1">
    <property type="nucleotide sequence ID" value="NZ_SMKA01000002.1"/>
</dbReference>
<dbReference type="InterPro" id="IPR023214">
    <property type="entry name" value="HAD_sf"/>
</dbReference>
<dbReference type="NCBIfam" id="TIGR01656">
    <property type="entry name" value="Histidinol-ppas"/>
    <property type="match status" value="1"/>
</dbReference>
<dbReference type="GO" id="GO:0046872">
    <property type="term" value="F:metal ion binding"/>
    <property type="evidence" value="ECO:0007669"/>
    <property type="project" value="UniProtKB-KW"/>
</dbReference>
<dbReference type="InterPro" id="IPR006549">
    <property type="entry name" value="HAD-SF_hydro_IIIA"/>
</dbReference>
<evidence type="ECO:0000313" key="9">
    <source>
        <dbReference type="Proteomes" id="UP000295075"/>
    </source>
</evidence>